<organism evidence="3 4">
    <name type="scientific">Azotobacter chroococcum NCIMB 8003</name>
    <dbReference type="NCBI Taxonomy" id="1328314"/>
    <lineage>
        <taxon>Bacteria</taxon>
        <taxon>Pseudomonadati</taxon>
        <taxon>Pseudomonadota</taxon>
        <taxon>Gammaproteobacteria</taxon>
        <taxon>Pseudomonadales</taxon>
        <taxon>Pseudomonadaceae</taxon>
        <taxon>Azotobacter</taxon>
    </lineage>
</organism>
<dbReference type="Pfam" id="PF10976">
    <property type="entry name" value="DUF2790"/>
    <property type="match status" value="1"/>
</dbReference>
<dbReference type="Gene3D" id="2.30.140.50">
    <property type="entry name" value="Protein of unknown function DUF2790"/>
    <property type="match status" value="1"/>
</dbReference>
<sequence length="109" mass="12376">MIDMKRSYLVLPFCCAASLAQAAEPPVQQYRYGLPLDIARVISIETPYDPYVCRIVDARMTYRRRNQGRHLSQTIRRLSPEDLMRSLPVPTGTWGTGVDGTPSLPCRLH</sequence>
<dbReference type="EMBL" id="CP010415">
    <property type="protein sequence ID" value="AJE22956.1"/>
    <property type="molecule type" value="Genomic_DNA"/>
</dbReference>
<keyword evidence="2" id="KW-0732">Signal</keyword>
<feature type="chain" id="PRO_5002181268" evidence="2">
    <location>
        <begin position="23"/>
        <end position="109"/>
    </location>
</feature>
<protein>
    <submittedName>
        <fullName evidence="3">Uncharacterized protein</fullName>
    </submittedName>
</protein>
<dbReference type="InterPro" id="IPR021245">
    <property type="entry name" value="DUF2790"/>
</dbReference>
<evidence type="ECO:0000313" key="4">
    <source>
        <dbReference type="Proteomes" id="UP000068210"/>
    </source>
</evidence>
<dbReference type="HOGENOM" id="CLU_2178403_0_0_6"/>
<name>A0A0C4WQH5_9GAMM</name>
<evidence type="ECO:0000313" key="3">
    <source>
        <dbReference type="EMBL" id="AJE22956.1"/>
    </source>
</evidence>
<keyword evidence="4" id="KW-1185">Reference proteome</keyword>
<evidence type="ECO:0000256" key="1">
    <source>
        <dbReference type="SAM" id="MobiDB-lite"/>
    </source>
</evidence>
<dbReference type="Proteomes" id="UP000068210">
    <property type="component" value="Chromosome"/>
</dbReference>
<gene>
    <name evidence="3" type="ORF">Achr_35600</name>
</gene>
<dbReference type="AlphaFoldDB" id="A0A0C4WQH5"/>
<evidence type="ECO:0000256" key="2">
    <source>
        <dbReference type="SAM" id="SignalP"/>
    </source>
</evidence>
<proteinExistence type="predicted"/>
<accession>A0A0C4WQH5</accession>
<feature type="signal peptide" evidence="2">
    <location>
        <begin position="1"/>
        <end position="22"/>
    </location>
</feature>
<feature type="region of interest" description="Disordered" evidence="1">
    <location>
        <begin position="87"/>
        <end position="109"/>
    </location>
</feature>
<reference evidence="3 4" key="1">
    <citation type="journal article" date="2015" name="PLoS ONE">
        <title>Azotobacter Genomes: The Genome of Azotobacter chroococcum NCIMB 8003 (ATCC 4412).</title>
        <authorList>
            <person name="Robson R.L."/>
            <person name="Jones R."/>
            <person name="Robson R.M."/>
            <person name="Schwartz A."/>
            <person name="Richardson T.H."/>
        </authorList>
    </citation>
    <scope>NUCLEOTIDE SEQUENCE [LARGE SCALE GENOMIC DNA]</scope>
    <source>
        <strain evidence="3 4">NCIMB 8003</strain>
    </source>
</reference>
<dbReference type="KEGG" id="acx:Achr_35600"/>